<evidence type="ECO:0000313" key="2">
    <source>
        <dbReference type="EMBL" id="CAF1363401.1"/>
    </source>
</evidence>
<dbReference type="EMBL" id="CAJNOR010002975">
    <property type="protein sequence ID" value="CAF1363401.1"/>
    <property type="molecule type" value="Genomic_DNA"/>
</dbReference>
<feature type="region of interest" description="Disordered" evidence="1">
    <location>
        <begin position="363"/>
        <end position="395"/>
    </location>
</feature>
<protein>
    <submittedName>
        <fullName evidence="2">Uncharacterized protein</fullName>
    </submittedName>
</protein>
<evidence type="ECO:0000256" key="1">
    <source>
        <dbReference type="SAM" id="MobiDB-lite"/>
    </source>
</evidence>
<dbReference type="AlphaFoldDB" id="A0A815ID15"/>
<feature type="region of interest" description="Disordered" evidence="1">
    <location>
        <begin position="457"/>
        <end position="596"/>
    </location>
</feature>
<evidence type="ECO:0000313" key="3">
    <source>
        <dbReference type="Proteomes" id="UP000663828"/>
    </source>
</evidence>
<reference evidence="2" key="1">
    <citation type="submission" date="2021-02" db="EMBL/GenBank/DDBJ databases">
        <authorList>
            <person name="Nowell W R."/>
        </authorList>
    </citation>
    <scope>NUCLEOTIDE SEQUENCE</scope>
</reference>
<comment type="caution">
    <text evidence="2">The sequence shown here is derived from an EMBL/GenBank/DDBJ whole genome shotgun (WGS) entry which is preliminary data.</text>
</comment>
<feature type="compositionally biased region" description="Polar residues" evidence="1">
    <location>
        <begin position="363"/>
        <end position="374"/>
    </location>
</feature>
<keyword evidence="3" id="KW-1185">Reference proteome</keyword>
<dbReference type="Proteomes" id="UP000663828">
    <property type="component" value="Unassembled WGS sequence"/>
</dbReference>
<organism evidence="2 3">
    <name type="scientific">Adineta ricciae</name>
    <name type="common">Rotifer</name>
    <dbReference type="NCBI Taxonomy" id="249248"/>
    <lineage>
        <taxon>Eukaryota</taxon>
        <taxon>Metazoa</taxon>
        <taxon>Spiralia</taxon>
        <taxon>Gnathifera</taxon>
        <taxon>Rotifera</taxon>
        <taxon>Eurotatoria</taxon>
        <taxon>Bdelloidea</taxon>
        <taxon>Adinetida</taxon>
        <taxon>Adinetidae</taxon>
        <taxon>Adineta</taxon>
    </lineage>
</organism>
<feature type="compositionally biased region" description="Polar residues" evidence="1">
    <location>
        <begin position="483"/>
        <end position="507"/>
    </location>
</feature>
<proteinExistence type="predicted"/>
<name>A0A815ID15_ADIRI</name>
<gene>
    <name evidence="2" type="ORF">XAT740_LOCUS32141</name>
</gene>
<feature type="compositionally biased region" description="Polar residues" evidence="1">
    <location>
        <begin position="584"/>
        <end position="596"/>
    </location>
</feature>
<feature type="compositionally biased region" description="Polar residues" evidence="1">
    <location>
        <begin position="524"/>
        <end position="557"/>
    </location>
</feature>
<sequence>MSLNISTKPYRLVTHFTSRQKEIALIDTMADQCLGSMIDSTRNLSFDSTTLLTTSAINALHFPGLSTSGISDSGGNRRTSLLLDGIGMCESMTESICSNGGQDDSLMMNNVKLERKDSTAQRKRRSRKSLFDGSIDGPSLDKIEAVTLIDEQNEPDDLWLCEVPKQGQKEDQSMDNIFSWVHKEFKANDINASKHRLLCKLDDMSHARTIRSVSCHNFADNQRLDNLKKNSADQQVHSGIQSIDPIGFYDQLKHDMKTVKNGRLSSPLRTLTANIRSTTPSNLSPLRSTIAAINISESNTNASSDLVKSRDVSREREKTPPMDYTDLEVMAKLQLENLRQAEKQGPLSKRFGGSNVSLASTASGTSVTITNRTGTKPPVAPKPTTVTKNGGRLSTYTRSNTQTITASKINGNDAPTVTEPKILTTRASVLPPNSANNIRTRPPVAVRPIQAYRGSQTSYLNNGKVPTAPSSVQRTGKKPATDFGSTYTTKAFSSNENGLLNDVSNKPLTEPVRSHLAPQRRTLLPQSATYSSVDQISSANPPLNRHTTVTRSSSSLGQGRKSGIPTVGKPQKPSTATVARPVSSPMNPSSRTSNNMMVTRIIRSGVVPQVTESIASWNEGCY</sequence>
<accession>A0A815ID15</accession>